<dbReference type="Proteomes" id="UP000009226">
    <property type="component" value="Chromosome"/>
</dbReference>
<dbReference type="AlphaFoldDB" id="F6B7H2"/>
<feature type="compositionally biased region" description="Low complexity" evidence="8">
    <location>
        <begin position="163"/>
        <end position="178"/>
    </location>
</feature>
<dbReference type="Pfam" id="PF14257">
    <property type="entry name" value="DUF4349"/>
    <property type="match status" value="1"/>
</dbReference>
<feature type="coiled-coil region" evidence="7">
    <location>
        <begin position="285"/>
        <end position="345"/>
    </location>
</feature>
<evidence type="ECO:0000256" key="8">
    <source>
        <dbReference type="SAM" id="MobiDB-lite"/>
    </source>
</evidence>
<evidence type="ECO:0000256" key="5">
    <source>
        <dbReference type="ARBA" id="ARBA00024353"/>
    </source>
</evidence>
<feature type="domain" description="Putative zinc-finger" evidence="9">
    <location>
        <begin position="3"/>
        <end position="37"/>
    </location>
</feature>
<evidence type="ECO:0000256" key="4">
    <source>
        <dbReference type="ARBA" id="ARBA00023136"/>
    </source>
</evidence>
<dbReference type="GO" id="GO:0006417">
    <property type="term" value="P:regulation of translation"/>
    <property type="evidence" value="ECO:0007669"/>
    <property type="project" value="TreeGrafter"/>
</dbReference>
<protein>
    <recommendedName>
        <fullName evidence="6">Anti-sigma-W factor RsiW</fullName>
    </recommendedName>
</protein>
<reference evidence="11 12" key="1">
    <citation type="submission" date="2011-05" db="EMBL/GenBank/DDBJ databases">
        <title>Complete sequence of Desulfotomaculum carboxydivorans CO-1-SRB.</title>
        <authorList>
            <consortium name="US DOE Joint Genome Institute"/>
            <person name="Lucas S."/>
            <person name="Han J."/>
            <person name="Lapidus A."/>
            <person name="Cheng J.-F."/>
            <person name="Goodwin L."/>
            <person name="Pitluck S."/>
            <person name="Peters L."/>
            <person name="Mikhailova N."/>
            <person name="Lu M."/>
            <person name="Han C."/>
            <person name="Tapia R."/>
            <person name="Land M."/>
            <person name="Hauser L."/>
            <person name="Kyrpides N."/>
            <person name="Ivanova N."/>
            <person name="Pagani I."/>
            <person name="Stams A."/>
            <person name="Plugge C."/>
            <person name="Muyzer G."/>
            <person name="Kuever J."/>
            <person name="Parshina S."/>
            <person name="Ivanova A."/>
            <person name="Nazina T."/>
            <person name="Woyke T."/>
        </authorList>
    </citation>
    <scope>NUCLEOTIDE SEQUENCE [LARGE SCALE GENOMIC DNA]</scope>
    <source>
        <strain evidence="12">DSM 14880 / VKM B-2319 / CO-1-SRB</strain>
    </source>
</reference>
<organism evidence="11 12">
    <name type="scientific">Desulfotomaculum nigrificans (strain DSM 14880 / VKM B-2319 / CO-1-SRB)</name>
    <name type="common">Desulfotomaculum carboxydivorans</name>
    <dbReference type="NCBI Taxonomy" id="868595"/>
    <lineage>
        <taxon>Bacteria</taxon>
        <taxon>Bacillati</taxon>
        <taxon>Bacillota</taxon>
        <taxon>Clostridia</taxon>
        <taxon>Eubacteriales</taxon>
        <taxon>Desulfotomaculaceae</taxon>
        <taxon>Desulfotomaculum</taxon>
    </lineage>
</organism>
<dbReference type="EMBL" id="CP002736">
    <property type="protein sequence ID" value="AEF94526.1"/>
    <property type="molecule type" value="Genomic_DNA"/>
</dbReference>
<feature type="domain" description="DUF4349" evidence="10">
    <location>
        <begin position="212"/>
        <end position="355"/>
    </location>
</feature>
<comment type="similarity">
    <text evidence="5">Belongs to the zinc-associated anti-sigma factor (ZAS) superfamily. Anti-sigma-W factor family.</text>
</comment>
<accession>F6B7H2</accession>
<name>F6B7H2_DESCC</name>
<comment type="subcellular location">
    <subcellularLocation>
        <location evidence="1">Membrane</location>
        <topology evidence="1">Single-pass membrane protein</topology>
    </subcellularLocation>
</comment>
<dbReference type="eggNOG" id="COG5662">
    <property type="taxonomic scope" value="Bacteria"/>
</dbReference>
<keyword evidence="3" id="KW-1133">Transmembrane helix</keyword>
<evidence type="ECO:0000256" key="2">
    <source>
        <dbReference type="ARBA" id="ARBA00022692"/>
    </source>
</evidence>
<evidence type="ECO:0000313" key="11">
    <source>
        <dbReference type="EMBL" id="AEF94526.1"/>
    </source>
</evidence>
<evidence type="ECO:0000256" key="6">
    <source>
        <dbReference type="ARBA" id="ARBA00024438"/>
    </source>
</evidence>
<keyword evidence="7" id="KW-0175">Coiled coil</keyword>
<dbReference type="PANTHER" id="PTHR37461:SF1">
    <property type="entry name" value="ANTI-SIGMA-K FACTOR RSKA"/>
    <property type="match status" value="1"/>
</dbReference>
<dbReference type="InterPro" id="IPR051474">
    <property type="entry name" value="Anti-sigma-K/W_factor"/>
</dbReference>
<evidence type="ECO:0000256" key="1">
    <source>
        <dbReference type="ARBA" id="ARBA00004167"/>
    </source>
</evidence>
<dbReference type="InterPro" id="IPR027383">
    <property type="entry name" value="Znf_put"/>
</dbReference>
<dbReference type="Pfam" id="PF13490">
    <property type="entry name" value="zf-HC2"/>
    <property type="match status" value="1"/>
</dbReference>
<dbReference type="RefSeq" id="WP_013810319.1">
    <property type="nucleotide sequence ID" value="NC_015565.1"/>
</dbReference>
<dbReference type="InterPro" id="IPR041916">
    <property type="entry name" value="Anti_sigma_zinc_sf"/>
</dbReference>
<evidence type="ECO:0000313" key="12">
    <source>
        <dbReference type="Proteomes" id="UP000009226"/>
    </source>
</evidence>
<evidence type="ECO:0000259" key="9">
    <source>
        <dbReference type="Pfam" id="PF13490"/>
    </source>
</evidence>
<keyword evidence="2" id="KW-0812">Transmembrane</keyword>
<proteinExistence type="inferred from homology"/>
<feature type="region of interest" description="Disordered" evidence="8">
    <location>
        <begin position="137"/>
        <end position="195"/>
    </location>
</feature>
<sequence length="356" mass="38545">MRCQDVLEMLSPYIDGVLSTAENEAVRVHLAGCPACRAEWEELNNTVSLLQELPEIAPPAGFRAGLMEKIDQLSAPAQGPQHKRWFKRVAEVSKGTWAKTAAVAAVMAMTLGLTSLWQKDGNQLIPIDPKTQDVVVAQEQQSDKNPPAKVENNAGENSGSQVRNNNTKPTTTTPRENTAASGNKQGHIVNPSKENRSLAVESFVPASSEGMVARNISLKLDVPDLTEALKSVGAITQANSGSINEPYVNQGDSGSLSISVPTSHYKAAVNELQKLGQVISYLPVEQDLSAQHKQLKASIEQLRAQKADLEAKLAEGDNSELQKQLDRVNDDLAGQIKQIQQIEARSNYSIIDITLI</sequence>
<evidence type="ECO:0000256" key="7">
    <source>
        <dbReference type="SAM" id="Coils"/>
    </source>
</evidence>
<dbReference type="STRING" id="868595.Desca_1678"/>
<keyword evidence="4" id="KW-0472">Membrane</keyword>
<dbReference type="GO" id="GO:0016020">
    <property type="term" value="C:membrane"/>
    <property type="evidence" value="ECO:0007669"/>
    <property type="project" value="UniProtKB-SubCell"/>
</dbReference>
<dbReference type="PANTHER" id="PTHR37461">
    <property type="entry name" value="ANTI-SIGMA-K FACTOR RSKA"/>
    <property type="match status" value="1"/>
</dbReference>
<dbReference type="KEGG" id="dca:Desca_1678"/>
<evidence type="ECO:0000259" key="10">
    <source>
        <dbReference type="Pfam" id="PF14257"/>
    </source>
</evidence>
<gene>
    <name evidence="11" type="ordered locus">Desca_1678</name>
</gene>
<dbReference type="Gene3D" id="1.10.10.1320">
    <property type="entry name" value="Anti-sigma factor, zinc-finger domain"/>
    <property type="match status" value="1"/>
</dbReference>
<evidence type="ECO:0000256" key="3">
    <source>
        <dbReference type="ARBA" id="ARBA00022989"/>
    </source>
</evidence>
<keyword evidence="12" id="KW-1185">Reference proteome</keyword>
<dbReference type="InterPro" id="IPR025645">
    <property type="entry name" value="DUF4349"/>
</dbReference>
<dbReference type="HOGENOM" id="CLU_762321_0_0_9"/>
<dbReference type="GO" id="GO:0016989">
    <property type="term" value="F:sigma factor antagonist activity"/>
    <property type="evidence" value="ECO:0007669"/>
    <property type="project" value="TreeGrafter"/>
</dbReference>